<accession>A0A2H4J7I8</accession>
<gene>
    <name evidence="1" type="ORF">10S11_16</name>
</gene>
<reference evidence="1" key="1">
    <citation type="submission" date="2017-06" db="EMBL/GenBank/DDBJ databases">
        <title>Novel phages from South African skin metaviromes.</title>
        <authorList>
            <person name="van Zyl L.J."/>
            <person name="Abrahams Y."/>
            <person name="Stander E.A."/>
            <person name="Kirby B.M."/>
            <person name="Clavaud C."/>
            <person name="Farcet C."/>
            <person name="Breton L."/>
            <person name="Trindade M.I."/>
        </authorList>
    </citation>
    <scope>NUCLEOTIDE SEQUENCE</scope>
</reference>
<sequence length="50" mass="5933">MEKKLINAICEKCGKDEVYKETQKIESKVIHEKVKIYCKNCGKLYKIDIR</sequence>
<evidence type="ECO:0000313" key="1">
    <source>
        <dbReference type="EMBL" id="ASN68278.1"/>
    </source>
</evidence>
<name>A0A2H4J7I8_9CAUD</name>
<dbReference type="EMBL" id="MF417875">
    <property type="protein sequence ID" value="ASN68278.1"/>
    <property type="molecule type" value="Genomic_DNA"/>
</dbReference>
<organism evidence="1">
    <name type="scientific">uncultured Caudovirales phage</name>
    <dbReference type="NCBI Taxonomy" id="2100421"/>
    <lineage>
        <taxon>Viruses</taxon>
        <taxon>Duplodnaviria</taxon>
        <taxon>Heunggongvirae</taxon>
        <taxon>Uroviricota</taxon>
        <taxon>Caudoviricetes</taxon>
        <taxon>Peduoviridae</taxon>
        <taxon>Maltschvirus</taxon>
        <taxon>Maltschvirus maltsch</taxon>
    </lineage>
</organism>
<protein>
    <submittedName>
        <fullName evidence="1">Uncharacterized protein</fullName>
    </submittedName>
</protein>
<proteinExistence type="predicted"/>
<dbReference type="SUPFAM" id="SSF57783">
    <property type="entry name" value="Zinc beta-ribbon"/>
    <property type="match status" value="1"/>
</dbReference>